<feature type="compositionally biased region" description="Polar residues" evidence="1">
    <location>
        <begin position="433"/>
        <end position="447"/>
    </location>
</feature>
<protein>
    <submittedName>
        <fullName evidence="2">Uncharacterized protein</fullName>
    </submittedName>
</protein>
<feature type="compositionally biased region" description="Basic and acidic residues" evidence="1">
    <location>
        <begin position="175"/>
        <end position="190"/>
    </location>
</feature>
<feature type="region of interest" description="Disordered" evidence="1">
    <location>
        <begin position="510"/>
        <end position="561"/>
    </location>
</feature>
<feature type="region of interest" description="Disordered" evidence="1">
    <location>
        <begin position="295"/>
        <end position="353"/>
    </location>
</feature>
<feature type="region of interest" description="Disordered" evidence="1">
    <location>
        <begin position="675"/>
        <end position="748"/>
    </location>
</feature>
<keyword evidence="3" id="KW-1185">Reference proteome</keyword>
<feature type="compositionally biased region" description="Basic and acidic residues" evidence="1">
    <location>
        <begin position="461"/>
        <end position="488"/>
    </location>
</feature>
<dbReference type="Proteomes" id="UP001381693">
    <property type="component" value="Unassembled WGS sequence"/>
</dbReference>
<feature type="region of interest" description="Disordered" evidence="1">
    <location>
        <begin position="165"/>
        <end position="217"/>
    </location>
</feature>
<name>A0AAN8XJX7_HALRR</name>
<proteinExistence type="predicted"/>
<dbReference type="EMBL" id="JAXCGZ010000430">
    <property type="protein sequence ID" value="KAK7085995.1"/>
    <property type="molecule type" value="Genomic_DNA"/>
</dbReference>
<organism evidence="2 3">
    <name type="scientific">Halocaridina rubra</name>
    <name type="common">Hawaiian red shrimp</name>
    <dbReference type="NCBI Taxonomy" id="373956"/>
    <lineage>
        <taxon>Eukaryota</taxon>
        <taxon>Metazoa</taxon>
        <taxon>Ecdysozoa</taxon>
        <taxon>Arthropoda</taxon>
        <taxon>Crustacea</taxon>
        <taxon>Multicrustacea</taxon>
        <taxon>Malacostraca</taxon>
        <taxon>Eumalacostraca</taxon>
        <taxon>Eucarida</taxon>
        <taxon>Decapoda</taxon>
        <taxon>Pleocyemata</taxon>
        <taxon>Caridea</taxon>
        <taxon>Atyoidea</taxon>
        <taxon>Atyidae</taxon>
        <taxon>Halocaridina</taxon>
    </lineage>
</organism>
<dbReference type="AlphaFoldDB" id="A0AAN8XJX7"/>
<evidence type="ECO:0000313" key="3">
    <source>
        <dbReference type="Proteomes" id="UP001381693"/>
    </source>
</evidence>
<feature type="compositionally biased region" description="Polar residues" evidence="1">
    <location>
        <begin position="305"/>
        <end position="331"/>
    </location>
</feature>
<feature type="region of interest" description="Disordered" evidence="1">
    <location>
        <begin position="60"/>
        <end position="153"/>
    </location>
</feature>
<feature type="compositionally biased region" description="Basic residues" evidence="1">
    <location>
        <begin position="76"/>
        <end position="86"/>
    </location>
</feature>
<feature type="compositionally biased region" description="Pro residues" evidence="1">
    <location>
        <begin position="722"/>
        <end position="732"/>
    </location>
</feature>
<feature type="compositionally biased region" description="Low complexity" evidence="1">
    <location>
        <begin position="402"/>
        <end position="432"/>
    </location>
</feature>
<feature type="compositionally biased region" description="Pro residues" evidence="1">
    <location>
        <begin position="522"/>
        <end position="533"/>
    </location>
</feature>
<feature type="region of interest" description="Disordered" evidence="1">
    <location>
        <begin position="788"/>
        <end position="811"/>
    </location>
</feature>
<feature type="region of interest" description="Disordered" evidence="1">
    <location>
        <begin position="577"/>
        <end position="633"/>
    </location>
</feature>
<feature type="compositionally biased region" description="Basic residues" evidence="1">
    <location>
        <begin position="94"/>
        <end position="104"/>
    </location>
</feature>
<feature type="region of interest" description="Disordered" evidence="1">
    <location>
        <begin position="402"/>
        <end position="497"/>
    </location>
</feature>
<feature type="compositionally biased region" description="Basic and acidic residues" evidence="1">
    <location>
        <begin position="736"/>
        <end position="747"/>
    </location>
</feature>
<gene>
    <name evidence="2" type="ORF">SK128_018094</name>
</gene>
<evidence type="ECO:0000313" key="2">
    <source>
        <dbReference type="EMBL" id="KAK7085995.1"/>
    </source>
</evidence>
<comment type="caution">
    <text evidence="2">The sequence shown here is derived from an EMBL/GenBank/DDBJ whole genome shotgun (WGS) entry which is preliminary data.</text>
</comment>
<reference evidence="2 3" key="1">
    <citation type="submission" date="2023-11" db="EMBL/GenBank/DDBJ databases">
        <title>Halocaridina rubra genome assembly.</title>
        <authorList>
            <person name="Smith C."/>
        </authorList>
    </citation>
    <scope>NUCLEOTIDE SEQUENCE [LARGE SCALE GENOMIC DNA]</scope>
    <source>
        <strain evidence="2">EP-1</strain>
        <tissue evidence="2">Whole</tissue>
    </source>
</reference>
<evidence type="ECO:0000256" key="1">
    <source>
        <dbReference type="SAM" id="MobiDB-lite"/>
    </source>
</evidence>
<accession>A0AAN8XJX7</accession>
<feature type="compositionally biased region" description="Basic and acidic residues" evidence="1">
    <location>
        <begin position="127"/>
        <end position="142"/>
    </location>
</feature>
<sequence length="864" mass="94738">MCINTFTDTRTCIDSFRYSLTSPMNTVFAEAAHLTGATSRTYYTCPECQSLQDLFVYDDTRPPSEEELPLDEILKRRSRSRSKSGSRSKDGVSKSRRSRSRSRSSSKGPDGKDAKTKTTKTSTLPKPLRDAPQDHPDAIERRSRSRSRSKSLTREIVASFREFRDKVTRGRSRSKSRDRMSEDGEPKRLTEGLGEDYEQEQGYTTTENVRPENLGNGDVRIPIHIHVDAKDGITAGEKDEKEGPWKEVSSEKITTRLIFHGSEGRGDRTLTLEQVTSLRTPETSRASDVARDVIRWHDPPPSAAGPTSQQTSTAEKLKNLASSPLGPSSISPDPAEISQATVTRVPSADSAGGVQSVDASVLGSPTSTLFAAASPAAVDFLLQASKGGASGVLRNLISTTSQTSDTTVVNTPPSTTTLPDISDSSLSTVSSSHINPSSDTSVESQSGEYPKDLSHLTVTSDDAKPSFPEKYRETRNLSVRSDAHRSDEQWPLPPSEPDILKIEQHQTADSMLYTTSIDEDIPLPPPPRPPSPPTHEIAEIPPPRPPEPLESSSDIQNNNYLFVRDTTPTFLFPLSELEIAPPRPSPPNVDDSEESPYENAPPRPDPPSDDADDEREPTPPPRPEPPLSYEYSFLPRPLLPTIRETSPLHEDYHIMEDYSETYNNYEQPQIRPTTSIITSFTPPRPSEVETVAAMPSPPLPSPPETSEQPQKLLAPVEAVPLPSSPSEPPCPSTTPEKSETSPDKTGEDSEIEIAAAEPVAPASAEAAIPEPTVSEPVIPKAVEALVEDAISPQPTGLPPQHPHPKPDEDELLRKMKKPIPKSRREDLRSYLTAPVNSTYNVSLYMLIIGEYIFGLFTIRAEAWT</sequence>